<protein>
    <submittedName>
        <fullName evidence="2">Uncharacterized protein</fullName>
    </submittedName>
</protein>
<evidence type="ECO:0000313" key="3">
    <source>
        <dbReference type="Proteomes" id="UP000054324"/>
    </source>
</evidence>
<dbReference type="CTD" id="20321513"/>
<organism evidence="2 3">
    <name type="scientific">Opisthorchis viverrini</name>
    <name type="common">Southeast Asian liver fluke</name>
    <dbReference type="NCBI Taxonomy" id="6198"/>
    <lineage>
        <taxon>Eukaryota</taxon>
        <taxon>Metazoa</taxon>
        <taxon>Spiralia</taxon>
        <taxon>Lophotrochozoa</taxon>
        <taxon>Platyhelminthes</taxon>
        <taxon>Trematoda</taxon>
        <taxon>Digenea</taxon>
        <taxon>Opisthorchiida</taxon>
        <taxon>Opisthorchiata</taxon>
        <taxon>Opisthorchiidae</taxon>
        <taxon>Opisthorchis</taxon>
    </lineage>
</organism>
<dbReference type="GeneID" id="20321513"/>
<evidence type="ECO:0000313" key="2">
    <source>
        <dbReference type="EMBL" id="KER25173.1"/>
    </source>
</evidence>
<dbReference type="RefSeq" id="XP_009171090.1">
    <property type="nucleotide sequence ID" value="XM_009172826.1"/>
</dbReference>
<evidence type="ECO:0000256" key="1">
    <source>
        <dbReference type="SAM" id="MobiDB-lite"/>
    </source>
</evidence>
<feature type="region of interest" description="Disordered" evidence="1">
    <location>
        <begin position="95"/>
        <end position="121"/>
    </location>
</feature>
<name>A0A074ZDD5_OPIVI</name>
<dbReference type="Proteomes" id="UP000054324">
    <property type="component" value="Unassembled WGS sequence"/>
</dbReference>
<feature type="compositionally biased region" description="Polar residues" evidence="1">
    <location>
        <begin position="104"/>
        <end position="121"/>
    </location>
</feature>
<accession>A0A074ZDD5</accession>
<sequence length="162" mass="17458">MAIASAAAIVRYCNDPSRLASSLQTMRKLCLDIACAVSGRCTTELAVVLLVPKADQGHNTSGGVSCDEVQDAQDLRASRNSGLIACSDAMRTDSRYSPLPQPLSPVSGQSGLVESGQTCPTADSRRFNRHTTCEHLPPPDLCGFVEPVEEKNSIICRWERHN</sequence>
<proteinExistence type="predicted"/>
<dbReference type="AlphaFoldDB" id="A0A074ZDD5"/>
<reference evidence="2 3" key="1">
    <citation type="submission" date="2013-11" db="EMBL/GenBank/DDBJ databases">
        <title>Opisthorchis viverrini - life in the bile duct.</title>
        <authorList>
            <person name="Young N.D."/>
            <person name="Nagarajan N."/>
            <person name="Lin S.J."/>
            <person name="Korhonen P.K."/>
            <person name="Jex A.R."/>
            <person name="Hall R.S."/>
            <person name="Safavi-Hemami H."/>
            <person name="Kaewkong W."/>
            <person name="Bertrand D."/>
            <person name="Gao S."/>
            <person name="Seet Q."/>
            <person name="Wongkham S."/>
            <person name="Teh B.T."/>
            <person name="Wongkham C."/>
            <person name="Intapan P.M."/>
            <person name="Maleewong W."/>
            <person name="Yang X."/>
            <person name="Hu M."/>
            <person name="Wang Z."/>
            <person name="Hofmann A."/>
            <person name="Sternberg P.W."/>
            <person name="Tan P."/>
            <person name="Wang J."/>
            <person name="Gasser R.B."/>
        </authorList>
    </citation>
    <scope>NUCLEOTIDE SEQUENCE [LARGE SCALE GENOMIC DNA]</scope>
</reference>
<keyword evidence="3" id="KW-1185">Reference proteome</keyword>
<dbReference type="EMBL" id="KL596785">
    <property type="protein sequence ID" value="KER25173.1"/>
    <property type="molecule type" value="Genomic_DNA"/>
</dbReference>
<gene>
    <name evidence="2" type="ORF">T265_07334</name>
</gene>
<dbReference type="KEGG" id="ovi:T265_07334"/>